<dbReference type="AlphaFoldDB" id="A0A813M522"/>
<feature type="domain" description="Dynein heavy chain coiled coil stalk" evidence="1">
    <location>
        <begin position="5"/>
        <end position="118"/>
    </location>
</feature>
<dbReference type="PANTHER" id="PTHR45703">
    <property type="entry name" value="DYNEIN HEAVY CHAIN"/>
    <property type="match status" value="1"/>
</dbReference>
<dbReference type="GO" id="GO:0030286">
    <property type="term" value="C:dynein complex"/>
    <property type="evidence" value="ECO:0007669"/>
    <property type="project" value="InterPro"/>
</dbReference>
<dbReference type="OrthoDB" id="447173at2759"/>
<gene>
    <name evidence="2" type="ORF">OXX778_LOCUS1178</name>
</gene>
<protein>
    <recommendedName>
        <fullName evidence="1">Dynein heavy chain coiled coil stalk domain-containing protein</fullName>
    </recommendedName>
</protein>
<dbReference type="InterPro" id="IPR026983">
    <property type="entry name" value="DHC"/>
</dbReference>
<dbReference type="GO" id="GO:0045505">
    <property type="term" value="F:dynein intermediate chain binding"/>
    <property type="evidence" value="ECO:0007669"/>
    <property type="project" value="InterPro"/>
</dbReference>
<sequence length="121" mass="14059">MEESKKYLDQLDKASLVELKSFRHPPNAVVLVMNAVLVLMKIKPNWNEAKKFLGNSNVIQNLLCYDIQNISQETLEKLTEFTSQPEWNYESIKKVSNACSNIFLWVENVIKLAKLYSEHKN</sequence>
<evidence type="ECO:0000313" key="3">
    <source>
        <dbReference type="Proteomes" id="UP000663879"/>
    </source>
</evidence>
<evidence type="ECO:0000259" key="1">
    <source>
        <dbReference type="Pfam" id="PF12777"/>
    </source>
</evidence>
<organism evidence="2 3">
    <name type="scientific">Brachionus calyciflorus</name>
    <dbReference type="NCBI Taxonomy" id="104777"/>
    <lineage>
        <taxon>Eukaryota</taxon>
        <taxon>Metazoa</taxon>
        <taxon>Spiralia</taxon>
        <taxon>Gnathifera</taxon>
        <taxon>Rotifera</taxon>
        <taxon>Eurotatoria</taxon>
        <taxon>Monogononta</taxon>
        <taxon>Pseudotrocha</taxon>
        <taxon>Ploima</taxon>
        <taxon>Brachionidae</taxon>
        <taxon>Brachionus</taxon>
    </lineage>
</organism>
<evidence type="ECO:0000313" key="2">
    <source>
        <dbReference type="EMBL" id="CAF0712149.1"/>
    </source>
</evidence>
<comment type="caution">
    <text evidence="2">The sequence shown here is derived from an EMBL/GenBank/DDBJ whole genome shotgun (WGS) entry which is preliminary data.</text>
</comment>
<reference evidence="2" key="1">
    <citation type="submission" date="2021-02" db="EMBL/GenBank/DDBJ databases">
        <authorList>
            <person name="Nowell W R."/>
        </authorList>
    </citation>
    <scope>NUCLEOTIDE SEQUENCE</scope>
    <source>
        <strain evidence="2">Ploen Becks lab</strain>
    </source>
</reference>
<dbReference type="InterPro" id="IPR024743">
    <property type="entry name" value="Dynein_HC_stalk"/>
</dbReference>
<dbReference type="GO" id="GO:0051959">
    <property type="term" value="F:dynein light intermediate chain binding"/>
    <property type="evidence" value="ECO:0007669"/>
    <property type="project" value="InterPro"/>
</dbReference>
<dbReference type="Proteomes" id="UP000663879">
    <property type="component" value="Unassembled WGS sequence"/>
</dbReference>
<accession>A0A813M522</accession>
<dbReference type="Gene3D" id="1.20.920.60">
    <property type="match status" value="1"/>
</dbReference>
<dbReference type="EMBL" id="CAJNOC010000071">
    <property type="protein sequence ID" value="CAF0712149.1"/>
    <property type="molecule type" value="Genomic_DNA"/>
</dbReference>
<proteinExistence type="predicted"/>
<keyword evidence="3" id="KW-1185">Reference proteome</keyword>
<name>A0A813M522_9BILA</name>
<dbReference type="Pfam" id="PF12777">
    <property type="entry name" value="MT"/>
    <property type="match status" value="1"/>
</dbReference>
<dbReference type="GO" id="GO:0007018">
    <property type="term" value="P:microtubule-based movement"/>
    <property type="evidence" value="ECO:0007669"/>
    <property type="project" value="InterPro"/>
</dbReference>